<evidence type="ECO:0000313" key="5">
    <source>
        <dbReference type="Proteomes" id="UP000244722"/>
    </source>
</evidence>
<dbReference type="STRING" id="42251.A0A2T6ZUW3"/>
<evidence type="ECO:0000259" key="3">
    <source>
        <dbReference type="PROSITE" id="PS50924"/>
    </source>
</evidence>
<keyword evidence="2" id="KW-0812">Transmembrane</keyword>
<keyword evidence="5" id="KW-1185">Reference proteome</keyword>
<feature type="transmembrane region" description="Helical" evidence="2">
    <location>
        <begin position="234"/>
        <end position="255"/>
    </location>
</feature>
<feature type="domain" description="MHYT" evidence="3">
    <location>
        <begin position="15"/>
        <end position="217"/>
    </location>
</feature>
<evidence type="ECO:0000313" key="4">
    <source>
        <dbReference type="EMBL" id="PUU79282.1"/>
    </source>
</evidence>
<accession>A0A2T6ZUW3</accession>
<organism evidence="4 5">
    <name type="scientific">Tuber borchii</name>
    <name type="common">White truffle</name>
    <dbReference type="NCBI Taxonomy" id="42251"/>
    <lineage>
        <taxon>Eukaryota</taxon>
        <taxon>Fungi</taxon>
        <taxon>Dikarya</taxon>
        <taxon>Ascomycota</taxon>
        <taxon>Pezizomycotina</taxon>
        <taxon>Pezizomycetes</taxon>
        <taxon>Pezizales</taxon>
        <taxon>Tuberaceae</taxon>
        <taxon>Tuber</taxon>
    </lineage>
</organism>
<dbReference type="OrthoDB" id="264015at2759"/>
<proteinExistence type="predicted"/>
<dbReference type="AlphaFoldDB" id="A0A2T6ZUW3"/>
<feature type="transmembrane region" description="Helical" evidence="2">
    <location>
        <begin position="50"/>
        <end position="71"/>
    </location>
</feature>
<feature type="region of interest" description="Disordered" evidence="1">
    <location>
        <begin position="691"/>
        <end position="719"/>
    </location>
</feature>
<evidence type="ECO:0000256" key="1">
    <source>
        <dbReference type="SAM" id="MobiDB-lite"/>
    </source>
</evidence>
<reference evidence="4 5" key="1">
    <citation type="submission" date="2017-04" db="EMBL/GenBank/DDBJ databases">
        <title>Draft genome sequence of Tuber borchii Vittad., a whitish edible truffle.</title>
        <authorList>
            <consortium name="DOE Joint Genome Institute"/>
            <person name="Murat C."/>
            <person name="Kuo A."/>
            <person name="Barry K.W."/>
            <person name="Clum A."/>
            <person name="Dockter R.B."/>
            <person name="Fauchery L."/>
            <person name="Iotti M."/>
            <person name="Kohler A."/>
            <person name="Labutti K."/>
            <person name="Lindquist E.A."/>
            <person name="Lipzen A."/>
            <person name="Ohm R.A."/>
            <person name="Wang M."/>
            <person name="Grigoriev I.V."/>
            <person name="Zambonelli A."/>
            <person name="Martin F.M."/>
        </authorList>
    </citation>
    <scope>NUCLEOTIDE SEQUENCE [LARGE SCALE GENOMIC DNA]</scope>
    <source>
        <strain evidence="4 5">Tbo3840</strain>
    </source>
</reference>
<comment type="caution">
    <text evidence="4">The sequence shown here is derived from an EMBL/GenBank/DDBJ whole genome shotgun (WGS) entry which is preliminary data.</text>
</comment>
<keyword evidence="2" id="KW-1133">Transmembrane helix</keyword>
<feature type="transmembrane region" description="Helical" evidence="2">
    <location>
        <begin position="91"/>
        <end position="114"/>
    </location>
</feature>
<dbReference type="Pfam" id="PF03707">
    <property type="entry name" value="MHYT"/>
    <property type="match status" value="2"/>
</dbReference>
<gene>
    <name evidence="4" type="ORF">B9Z19DRAFT_979939</name>
</gene>
<feature type="transmembrane region" description="Helical" evidence="2">
    <location>
        <begin position="156"/>
        <end position="181"/>
    </location>
</feature>
<evidence type="ECO:0000256" key="2">
    <source>
        <dbReference type="SAM" id="Phobius"/>
    </source>
</evidence>
<name>A0A2T6ZUW3_TUBBO</name>
<feature type="transmembrane region" description="Helical" evidence="2">
    <location>
        <begin position="20"/>
        <end position="38"/>
    </location>
</feature>
<feature type="transmembrane region" description="Helical" evidence="2">
    <location>
        <begin position="126"/>
        <end position="144"/>
    </location>
</feature>
<dbReference type="PANTHER" id="PTHR35152">
    <property type="entry name" value="DOMAIN SIGNALLING PROTEIN, PUTATIVE (AFU_ORTHOLOGUE AFUA_5G11310)-RELATED"/>
    <property type="match status" value="1"/>
</dbReference>
<dbReference type="PROSITE" id="PS50924">
    <property type="entry name" value="MHYT"/>
    <property type="match status" value="1"/>
</dbReference>
<dbReference type="EMBL" id="NESQ01000095">
    <property type="protein sequence ID" value="PUU79282.1"/>
    <property type="molecule type" value="Genomic_DNA"/>
</dbReference>
<protein>
    <recommendedName>
        <fullName evidence="3">MHYT domain-containing protein</fullName>
    </recommendedName>
</protein>
<dbReference type="PANTHER" id="PTHR35152:SF1">
    <property type="entry name" value="DOMAIN SIGNALLING PROTEIN, PUTATIVE (AFU_ORTHOLOGUE AFUA_5G11310)-RELATED"/>
    <property type="match status" value="1"/>
</dbReference>
<dbReference type="InterPro" id="IPR005330">
    <property type="entry name" value="MHYT_dom"/>
</dbReference>
<keyword evidence="2" id="KW-0472">Membrane</keyword>
<sequence length="785" mass="86887">MFDGEYDPSLAPQRFAPGYIVLSYFVSFLGSLSTLELLQRRTSLRGLYNWYLLLGSSVTMGGVAIWSMHFIGNRSIVLYPKSDRTENLQLAYSSTFTALSFFVPILVLFLAYLLIGTNEDVSYLRLGFGGTFAGLSICGMHYLGQSGIENYRSYYAASYVIGSIFIAVSSTIVALVIFFILRKNFTNNWYKRAFCAVLLSGGVSGMHWCASIGTRYQLRGGSELNRDTRRNATVVITIVLSVFVCVLLIAFAAVTSRARKMESIRAQKVVLASATFDHDGRLMVLPDGTLPIKEVTDSFQEKSFEETLGKSHPVFHWIYQTTRNWKSLSGLIEGMRQHLRHYNINRRSADFVEDYSFVFREMFCIAAQDLADGTHRSLDDLGVLYDEIITTGVSVSNMIPGKNSDYTDVEAGHGKGKILFLIKKVTKAEAANLTETGYRFTDTNNVIDIISRSTQVPKETLIPHLNSMKTYNSMKRMLQPGVHVGCFAVRANVNGGFEILVRSDHLDSLPTVQLPMSVLEARHINFLRENEGVGVGRLIYDMDTPGGGSPSLQALNDPPFVVSLKAALKSLISDIRDPFFADSVLLPQPIAVPCQITPENDSGIAIIIVFKTLMPVHARAVNESPKMDFVPFRFFSLQQRCFPYSPDHDVQTRNTHREFSGKAAAVATQKPLHTPSKKGLRDALRPFSGSGHRFLAPGSSRPSTSSEKKLVTGDLSPSTSLNPFTTGGIMVSQSVSVEHAEVKSDMEMQFMGPSSAITVKDNDQEMPTWADILFKGLVSTSPGQY</sequence>
<dbReference type="Proteomes" id="UP000244722">
    <property type="component" value="Unassembled WGS sequence"/>
</dbReference>